<evidence type="ECO:0000256" key="1">
    <source>
        <dbReference type="ARBA" id="ARBA00022737"/>
    </source>
</evidence>
<dbReference type="InterPro" id="IPR050708">
    <property type="entry name" value="T6SS_VgrG/RHS"/>
</dbReference>
<dbReference type="KEGG" id="cate:C2869_09370"/>
<proteinExistence type="predicted"/>
<gene>
    <name evidence="4" type="ORF">C2869_09370</name>
</gene>
<dbReference type="NCBIfam" id="TIGR03696">
    <property type="entry name" value="Rhs_assc_core"/>
    <property type="match status" value="1"/>
</dbReference>
<dbReference type="PANTHER" id="PTHR32305">
    <property type="match status" value="1"/>
</dbReference>
<protein>
    <submittedName>
        <fullName evidence="4">Uncharacterized protein</fullName>
    </submittedName>
</protein>
<evidence type="ECO:0000259" key="3">
    <source>
        <dbReference type="Pfam" id="PF25023"/>
    </source>
</evidence>
<dbReference type="Gene3D" id="2.180.10.10">
    <property type="entry name" value="RHS repeat-associated core"/>
    <property type="match status" value="1"/>
</dbReference>
<evidence type="ECO:0000259" key="2">
    <source>
        <dbReference type="Pfam" id="PF12256"/>
    </source>
</evidence>
<dbReference type="InterPro" id="IPR056823">
    <property type="entry name" value="TEN-like_YD-shell"/>
</dbReference>
<dbReference type="Pfam" id="PF25023">
    <property type="entry name" value="TEN_YD-shell"/>
    <property type="match status" value="1"/>
</dbReference>
<evidence type="ECO:0000313" key="5">
    <source>
        <dbReference type="Proteomes" id="UP000244441"/>
    </source>
</evidence>
<dbReference type="PANTHER" id="PTHR32305:SF15">
    <property type="entry name" value="PROTEIN RHSA-RELATED"/>
    <property type="match status" value="1"/>
</dbReference>
<feature type="domain" description="Insecticide toxin TcdB middle/N-terminal" evidence="2">
    <location>
        <begin position="46"/>
        <end position="163"/>
    </location>
</feature>
<dbReference type="InterPro" id="IPR022385">
    <property type="entry name" value="Rhs_assc_core"/>
</dbReference>
<keyword evidence="5" id="KW-1185">Reference proteome</keyword>
<dbReference type="Pfam" id="PF12256">
    <property type="entry name" value="TcdB_toxin_midN"/>
    <property type="match status" value="1"/>
</dbReference>
<organism evidence="4 5">
    <name type="scientific">Saccharobesus litoralis</name>
    <dbReference type="NCBI Taxonomy" id="2172099"/>
    <lineage>
        <taxon>Bacteria</taxon>
        <taxon>Pseudomonadati</taxon>
        <taxon>Pseudomonadota</taxon>
        <taxon>Gammaproteobacteria</taxon>
        <taxon>Alteromonadales</taxon>
        <taxon>Alteromonadaceae</taxon>
        <taxon>Saccharobesus</taxon>
    </lineage>
</organism>
<keyword evidence="1" id="KW-0677">Repeat</keyword>
<dbReference type="InterPro" id="IPR022045">
    <property type="entry name" value="TcdB_toxin_mid/N"/>
</dbReference>
<name>A0A2S0VQY1_9ALTE</name>
<accession>A0A2S0VQY1</accession>
<dbReference type="EMBL" id="CP026604">
    <property type="protein sequence ID" value="AWB66626.1"/>
    <property type="molecule type" value="Genomic_DNA"/>
</dbReference>
<dbReference type="InterPro" id="IPR006530">
    <property type="entry name" value="YD"/>
</dbReference>
<reference evidence="4 5" key="1">
    <citation type="submission" date="2018-01" db="EMBL/GenBank/DDBJ databases">
        <title>Genome sequence of a Cantenovulum-like bacteria.</title>
        <authorList>
            <person name="Tan W.R."/>
            <person name="Lau N.-S."/>
            <person name="Go F."/>
            <person name="Amirul A.-A.A."/>
        </authorList>
    </citation>
    <scope>NUCLEOTIDE SEQUENCE [LARGE SCALE GENOMIC DNA]</scope>
    <source>
        <strain evidence="4 5">CCB-QB4</strain>
    </source>
</reference>
<feature type="domain" description="Teneurin-like YD-shell" evidence="3">
    <location>
        <begin position="1031"/>
        <end position="1142"/>
    </location>
</feature>
<sequence>MDPYGCKLTPTEINPFYNGGNEYSSASVPLFKWGAFPGDSIPLTGDLNHDGLPDAIIKYANENINKSFTKVVEQPDLLTSVTDGFGAKISFEYSTLTDRTPDNLRVLYQTSSESPKFPLSRANRNTRVVHTYTDKLGNASHYQYQDAISDLHGRGFLGFKQITINKVNLGQTEVTKYAMGFPHNGQVVFHSTEKADVYMDYTTPADMPTTSVIQTRHTEKYSIGSGYRYLAGASKEFYQYASEGYLTHLSVAEGDRFASSAHSFTSVINNIQRHKNITFSDFSWDTSNWLLYGGKTVTTTIDGKSSTRSVELKQGTLDVEIETLYKGTANQVITTKTFDYAGRIESVETVAADISTQHSSSSIRKHEELGFSAAGLPKLVINGAQHEARYKYDNRFGLPIEQKMYSNNLATYISYDFLGRMVSTVKPDESQISVIRYYCDNAATGIVCPDTGVYFKAIRVTSPTNDKLGAPLTIAFFDKLQRKVREQVYNVNGEPISTDTEYYDNGYVHRVSAPFMGVQAQHWHTMSNYDVVGRPLLEVGVDGGTKTTTYGSYLGFVTKGVTVSVKDENGVELSSQTTLEQYDNLGRTFKITDTYQTEVEYGYDGFDNLTSTIVNQDQDTKITIEYDIAGNKTLINDPDAGEINFEYNAYGELRRQTWAPDTSAQKYMEVSYDSLGRNTLRYEQNYNSQAKIHRWYWDEGKLGTLSRKTTGGDFHEAYSYDALNRLESRVVSASGMTTATFDYTYDAFSRQLTVEYPTGLKVKHEYHTNGELVRTRNANDSNQVFRIIGNQYDSRGRQTEFWLGNQVKTEYSYNQRSGLVADITTGKLAAGTDGSSVTGNIQQLSYQFDSIGNLRLRSSMRHEIGQWSQEDITEQFDYDDLNRLTGANTYGIGAIRTQLFDYDELGNLTLKTDSSIGLNQVLKYEKIGNAGVHAVTSAGETKYSYDAYGNIKSKILINGQVTTLDYNVFNKPTRIDNVNFKYGPDQKRYRQDNSDGITYYVDDYQEQIRGNQRIQKVYIGDYLVETKFASNSTLHYLHHNHLGSVEAISDENGNYVDRMRFDAWGKRQLSNWTTGTLNVALLRDISTKGFTGHEQLDDVGLVHMNGRVYDPEIGRFLTPDIIIQSPKNSQSFNRYSYVLNNPLSLVDPTGFTAEECNSSDKACTDTEDAAKKGVEEDAEEKARELAKSKVLARMRLACGVCAIGAKIEVNFAKAEQGVQKAHSSMVGVSDVTNEGTAASRLKNFNNAVGSEKNISLDDRYFVRFVDPTTGNLKQFKTANASQVVALFNAGVKMGFVHAQTNRSSGAITLFRSATIGFQGSYSYHNAHGALSTSALVTFTGAQFASFNVGHELNHRAGSEFGLFNQPHPISNNRGLSRCQSQHGQGACQ</sequence>
<dbReference type="NCBIfam" id="TIGR01643">
    <property type="entry name" value="YD_repeat_2x"/>
    <property type="match status" value="1"/>
</dbReference>
<evidence type="ECO:0000313" key="4">
    <source>
        <dbReference type="EMBL" id="AWB66626.1"/>
    </source>
</evidence>
<dbReference type="Proteomes" id="UP000244441">
    <property type="component" value="Chromosome"/>
</dbReference>